<organism evidence="2 3">
    <name type="scientific">Desulfosarcina alkanivorans</name>
    <dbReference type="NCBI Taxonomy" id="571177"/>
    <lineage>
        <taxon>Bacteria</taxon>
        <taxon>Pseudomonadati</taxon>
        <taxon>Thermodesulfobacteriota</taxon>
        <taxon>Desulfobacteria</taxon>
        <taxon>Desulfobacterales</taxon>
        <taxon>Desulfosarcinaceae</taxon>
        <taxon>Desulfosarcina</taxon>
    </lineage>
</organism>
<dbReference type="KEGG" id="dalk:DSCA_59680"/>
<feature type="transmembrane region" description="Helical" evidence="1">
    <location>
        <begin position="6"/>
        <end position="25"/>
    </location>
</feature>
<dbReference type="RefSeq" id="WP_155319799.1">
    <property type="nucleotide sequence ID" value="NZ_AP021874.1"/>
</dbReference>
<dbReference type="EMBL" id="AP021874">
    <property type="protein sequence ID" value="BBO72038.1"/>
    <property type="molecule type" value="Genomic_DNA"/>
</dbReference>
<dbReference type="PROSITE" id="PS50244">
    <property type="entry name" value="S5A_REDUCTASE"/>
    <property type="match status" value="1"/>
</dbReference>
<dbReference type="Pfam" id="PF06966">
    <property type="entry name" value="DUF1295"/>
    <property type="match status" value="1"/>
</dbReference>
<name>A0A5K7YTS2_9BACT</name>
<feature type="transmembrane region" description="Helical" evidence="1">
    <location>
        <begin position="138"/>
        <end position="158"/>
    </location>
</feature>
<dbReference type="Gene3D" id="1.20.120.1630">
    <property type="match status" value="1"/>
</dbReference>
<evidence type="ECO:0000256" key="1">
    <source>
        <dbReference type="SAM" id="Phobius"/>
    </source>
</evidence>
<proteinExistence type="predicted"/>
<reference evidence="2 3" key="1">
    <citation type="submission" date="2019-11" db="EMBL/GenBank/DDBJ databases">
        <title>Comparative genomics of hydrocarbon-degrading Desulfosarcina strains.</title>
        <authorList>
            <person name="Watanabe M."/>
            <person name="Kojima H."/>
            <person name="Fukui M."/>
        </authorList>
    </citation>
    <scope>NUCLEOTIDE SEQUENCE [LARGE SCALE GENOMIC DNA]</scope>
    <source>
        <strain evidence="2 3">PL12</strain>
    </source>
</reference>
<keyword evidence="1" id="KW-0472">Membrane</keyword>
<feature type="transmembrane region" description="Helical" evidence="1">
    <location>
        <begin position="189"/>
        <end position="206"/>
    </location>
</feature>
<keyword evidence="1" id="KW-1133">Transmembrane helix</keyword>
<dbReference type="PANTHER" id="PTHR32251:SF17">
    <property type="entry name" value="STEROID 5-ALPHA REDUCTASE C-TERMINAL DOMAIN-CONTAINING PROTEIN"/>
    <property type="match status" value="1"/>
</dbReference>
<evidence type="ECO:0000313" key="3">
    <source>
        <dbReference type="Proteomes" id="UP000427906"/>
    </source>
</evidence>
<dbReference type="InterPro" id="IPR010721">
    <property type="entry name" value="UstE-like"/>
</dbReference>
<dbReference type="OrthoDB" id="9779233at2"/>
<feature type="transmembrane region" description="Helical" evidence="1">
    <location>
        <begin position="57"/>
        <end position="76"/>
    </location>
</feature>
<sequence length="264" mass="30004">MENFFSLAMVNLAAVAGLMTIGWIISLLRRDVTIVDSLWGLGFVLVALITFRTGNGFTARSLLVLILTSIWGLRLAGYLTRRNWGKGEDHRYGSWREKSGHRFWIVSLFKVFWLQAIFLWAISLVLQQAQASPEPARITALDILGTLVWAVGLIFESVGDWQLAQFKADADNRGRVMDRGLWAWSRHPNYFGEFLVWWGFFLVALATKEGWWTVVSPLIISAVLLKMTGVPLTEAALKARRPGYAEYIRRTSAFFPRPPLKDVR</sequence>
<dbReference type="AlphaFoldDB" id="A0A5K7YTS2"/>
<feature type="transmembrane region" description="Helical" evidence="1">
    <location>
        <begin position="103"/>
        <end position="126"/>
    </location>
</feature>
<protein>
    <submittedName>
        <fullName evidence="2">Uncharacterized protein</fullName>
    </submittedName>
</protein>
<dbReference type="Proteomes" id="UP000427906">
    <property type="component" value="Chromosome"/>
</dbReference>
<dbReference type="GO" id="GO:0016020">
    <property type="term" value="C:membrane"/>
    <property type="evidence" value="ECO:0007669"/>
    <property type="project" value="TreeGrafter"/>
</dbReference>
<feature type="transmembrane region" description="Helical" evidence="1">
    <location>
        <begin position="212"/>
        <end position="232"/>
    </location>
</feature>
<feature type="transmembrane region" description="Helical" evidence="1">
    <location>
        <begin position="32"/>
        <end position="51"/>
    </location>
</feature>
<accession>A0A5K7YTS2</accession>
<evidence type="ECO:0000313" key="2">
    <source>
        <dbReference type="EMBL" id="BBO72038.1"/>
    </source>
</evidence>
<keyword evidence="3" id="KW-1185">Reference proteome</keyword>
<gene>
    <name evidence="2" type="ORF">DSCA_59680</name>
</gene>
<dbReference type="PANTHER" id="PTHR32251">
    <property type="entry name" value="3-OXO-5-ALPHA-STEROID 4-DEHYDROGENASE"/>
    <property type="match status" value="1"/>
</dbReference>
<keyword evidence="1" id="KW-0812">Transmembrane</keyword>